<dbReference type="PANTHER" id="PTHR19853">
    <property type="entry name" value="WD REPEAT CONTAINING PROTEIN 3 WDR3"/>
    <property type="match status" value="1"/>
</dbReference>
<dbReference type="SUPFAM" id="SSF50978">
    <property type="entry name" value="WD40 repeat-like"/>
    <property type="match status" value="1"/>
</dbReference>
<dbReference type="Proteomes" id="UP000000305">
    <property type="component" value="Unassembled WGS sequence"/>
</dbReference>
<dbReference type="HOGENOM" id="CLU_817008_0_0_1"/>
<evidence type="ECO:0000256" key="3">
    <source>
        <dbReference type="PROSITE-ProRule" id="PRU00221"/>
    </source>
</evidence>
<dbReference type="Pfam" id="PF00400">
    <property type="entry name" value="WD40"/>
    <property type="match status" value="1"/>
</dbReference>
<dbReference type="PROSITE" id="PS50294">
    <property type="entry name" value="WD_REPEATS_REGION"/>
    <property type="match status" value="2"/>
</dbReference>
<sequence>ATKVGALSIPGHRTDVRALCFSLDKIALASASGESLKIWNRGSQNCIRTMACDYALSILFATGDHNVIVATKTGKLQIFDIAAGRLLEEIRAHEGEAWTVAMSPDLRGIASGGADKSVKFWQFEFVVDKAVEEEDEDGQMRGHGGQRMSLTHTKTLQLEEDVLCVRFSPDQRLIAVSLLDSTVKIFFADTLKFFLSLYGQHPGIVSKTHLFFSCGKDGKLKQWDADNFENITTLSGHHGQVWTLAVKKDGKYVSTAGHDRSIRLWERTQEPLVL</sequence>
<dbReference type="InterPro" id="IPR001680">
    <property type="entry name" value="WD40_rpt"/>
</dbReference>
<feature type="non-terminal residue" evidence="4">
    <location>
        <position position="1"/>
    </location>
</feature>
<keyword evidence="1 3" id="KW-0853">WD repeat</keyword>
<dbReference type="SMART" id="SM00320">
    <property type="entry name" value="WD40"/>
    <property type="match status" value="6"/>
</dbReference>
<reference evidence="4 5" key="1">
    <citation type="journal article" date="2011" name="Science">
        <title>The ecoresponsive genome of Daphnia pulex.</title>
        <authorList>
            <person name="Colbourne J.K."/>
            <person name="Pfrender M.E."/>
            <person name="Gilbert D."/>
            <person name="Thomas W.K."/>
            <person name="Tucker A."/>
            <person name="Oakley T.H."/>
            <person name="Tokishita S."/>
            <person name="Aerts A."/>
            <person name="Arnold G.J."/>
            <person name="Basu M.K."/>
            <person name="Bauer D.J."/>
            <person name="Caceres C.E."/>
            <person name="Carmel L."/>
            <person name="Casola C."/>
            <person name="Choi J.H."/>
            <person name="Detter J.C."/>
            <person name="Dong Q."/>
            <person name="Dusheyko S."/>
            <person name="Eads B.D."/>
            <person name="Frohlich T."/>
            <person name="Geiler-Samerotte K.A."/>
            <person name="Gerlach D."/>
            <person name="Hatcher P."/>
            <person name="Jogdeo S."/>
            <person name="Krijgsveld J."/>
            <person name="Kriventseva E.V."/>
            <person name="Kultz D."/>
            <person name="Laforsch C."/>
            <person name="Lindquist E."/>
            <person name="Lopez J."/>
            <person name="Manak J.R."/>
            <person name="Muller J."/>
            <person name="Pangilinan J."/>
            <person name="Patwardhan R.P."/>
            <person name="Pitluck S."/>
            <person name="Pritham E.J."/>
            <person name="Rechtsteiner A."/>
            <person name="Rho M."/>
            <person name="Rogozin I.B."/>
            <person name="Sakarya O."/>
            <person name="Salamov A."/>
            <person name="Schaack S."/>
            <person name="Shapiro H."/>
            <person name="Shiga Y."/>
            <person name="Skalitzky C."/>
            <person name="Smith Z."/>
            <person name="Souvorov A."/>
            <person name="Sung W."/>
            <person name="Tang Z."/>
            <person name="Tsuchiya D."/>
            <person name="Tu H."/>
            <person name="Vos H."/>
            <person name="Wang M."/>
            <person name="Wolf Y.I."/>
            <person name="Yamagata H."/>
            <person name="Yamada T."/>
            <person name="Ye Y."/>
            <person name="Shaw J.R."/>
            <person name="Andrews J."/>
            <person name="Crease T.J."/>
            <person name="Tang H."/>
            <person name="Lucas S.M."/>
            <person name="Robertson H.M."/>
            <person name="Bork P."/>
            <person name="Koonin E.V."/>
            <person name="Zdobnov E.M."/>
            <person name="Grigoriev I.V."/>
            <person name="Lynch M."/>
            <person name="Boore J.L."/>
        </authorList>
    </citation>
    <scope>NUCLEOTIDE SEQUENCE [LARGE SCALE GENOMIC DNA]</scope>
</reference>
<name>E9HQK8_DAPPU</name>
<dbReference type="STRING" id="6669.E9HQK8"/>
<dbReference type="InterPro" id="IPR051570">
    <property type="entry name" value="TBC1_cilium_biogenesis"/>
</dbReference>
<evidence type="ECO:0000256" key="2">
    <source>
        <dbReference type="ARBA" id="ARBA00022737"/>
    </source>
</evidence>
<feature type="repeat" description="WD" evidence="3">
    <location>
        <begin position="90"/>
        <end position="124"/>
    </location>
</feature>
<dbReference type="InterPro" id="IPR036322">
    <property type="entry name" value="WD40_repeat_dom_sf"/>
</dbReference>
<dbReference type="AlphaFoldDB" id="E9HQK8"/>
<dbReference type="Gene3D" id="2.130.10.10">
    <property type="entry name" value="YVTN repeat-like/Quinoprotein amine dehydrogenase"/>
    <property type="match status" value="2"/>
</dbReference>
<dbReference type="InParanoid" id="E9HQK8"/>
<evidence type="ECO:0000313" key="5">
    <source>
        <dbReference type="Proteomes" id="UP000000305"/>
    </source>
</evidence>
<dbReference type="PROSITE" id="PS50082">
    <property type="entry name" value="WD_REPEATS_2"/>
    <property type="match status" value="2"/>
</dbReference>
<dbReference type="InterPro" id="IPR015943">
    <property type="entry name" value="WD40/YVTN_repeat-like_dom_sf"/>
</dbReference>
<evidence type="ECO:0000256" key="1">
    <source>
        <dbReference type="ARBA" id="ARBA00022574"/>
    </source>
</evidence>
<dbReference type="Pfam" id="PF25172">
    <property type="entry name" value="Beta-prop_WDR3_2nd"/>
    <property type="match status" value="1"/>
</dbReference>
<dbReference type="FunFam" id="2.130.10.10:FF:002025">
    <property type="entry name" value="Uncharacterized protein"/>
    <property type="match status" value="1"/>
</dbReference>
<keyword evidence="2" id="KW-0677">Repeat</keyword>
<accession>E9HQK8</accession>
<organism evidence="4 5">
    <name type="scientific">Daphnia pulex</name>
    <name type="common">Water flea</name>
    <dbReference type="NCBI Taxonomy" id="6669"/>
    <lineage>
        <taxon>Eukaryota</taxon>
        <taxon>Metazoa</taxon>
        <taxon>Ecdysozoa</taxon>
        <taxon>Arthropoda</taxon>
        <taxon>Crustacea</taxon>
        <taxon>Branchiopoda</taxon>
        <taxon>Diplostraca</taxon>
        <taxon>Cladocera</taxon>
        <taxon>Anomopoda</taxon>
        <taxon>Daphniidae</taxon>
        <taxon>Daphnia</taxon>
    </lineage>
</organism>
<gene>
    <name evidence="4" type="ORF">DAPPUDRAFT_16635</name>
</gene>
<feature type="repeat" description="WD" evidence="3">
    <location>
        <begin position="234"/>
        <end position="266"/>
    </location>
</feature>
<keyword evidence="5" id="KW-1185">Reference proteome</keyword>
<dbReference type="OrthoDB" id="407922at2759"/>
<protein>
    <submittedName>
        <fullName evidence="4">Uncharacterized protein</fullName>
    </submittedName>
</protein>
<evidence type="ECO:0000313" key="4">
    <source>
        <dbReference type="EMBL" id="EFX65972.1"/>
    </source>
</evidence>
<dbReference type="PhylomeDB" id="E9HQK8"/>
<dbReference type="PANTHER" id="PTHR19853:SF0">
    <property type="entry name" value="WD REPEAT-CONTAINING PROTEIN 3"/>
    <property type="match status" value="1"/>
</dbReference>
<dbReference type="eggNOG" id="KOG0306">
    <property type="taxonomic scope" value="Eukaryota"/>
</dbReference>
<dbReference type="CDD" id="cd00200">
    <property type="entry name" value="WD40"/>
    <property type="match status" value="1"/>
</dbReference>
<dbReference type="EMBL" id="GL732722">
    <property type="protein sequence ID" value="EFX65972.1"/>
    <property type="molecule type" value="Genomic_DNA"/>
</dbReference>
<feature type="non-terminal residue" evidence="4">
    <location>
        <position position="274"/>
    </location>
</feature>
<proteinExistence type="predicted"/>
<dbReference type="KEGG" id="dpx:DAPPUDRAFT_16635"/>